<sequence length="156" mass="17493">MKRKLRIGFIDYVLEPDKPGASGLSDIVWDMASALFDIGHEVHVIASYHTRKYPDNRITVHNFQTPPIGYRNIIGHIWILKKAAKVIGNLSLDILHTPEYVSSAVLPMLGIDIPIILTVPGNIFERIENGNPFDPLTTQVLITSAKSRRESVKKLL</sequence>
<protein>
    <recommendedName>
        <fullName evidence="1">Glycosyltransferase subfamily 4-like N-terminal domain-containing protein</fullName>
    </recommendedName>
</protein>
<evidence type="ECO:0000313" key="2">
    <source>
        <dbReference type="EMBL" id="GAI90955.1"/>
    </source>
</evidence>
<dbReference type="Gene3D" id="3.40.50.2000">
    <property type="entry name" value="Glycogen Phosphorylase B"/>
    <property type="match status" value="1"/>
</dbReference>
<dbReference type="AlphaFoldDB" id="X1TTU2"/>
<organism evidence="2">
    <name type="scientific">marine sediment metagenome</name>
    <dbReference type="NCBI Taxonomy" id="412755"/>
    <lineage>
        <taxon>unclassified sequences</taxon>
        <taxon>metagenomes</taxon>
        <taxon>ecological metagenomes</taxon>
    </lineage>
</organism>
<dbReference type="EMBL" id="BARW01019067">
    <property type="protein sequence ID" value="GAI90955.1"/>
    <property type="molecule type" value="Genomic_DNA"/>
</dbReference>
<reference evidence="2" key="1">
    <citation type="journal article" date="2014" name="Front. Microbiol.">
        <title>High frequency of phylogenetically diverse reductive dehalogenase-homologous genes in deep subseafloor sedimentary metagenomes.</title>
        <authorList>
            <person name="Kawai M."/>
            <person name="Futagami T."/>
            <person name="Toyoda A."/>
            <person name="Takaki Y."/>
            <person name="Nishi S."/>
            <person name="Hori S."/>
            <person name="Arai W."/>
            <person name="Tsubouchi T."/>
            <person name="Morono Y."/>
            <person name="Uchiyama I."/>
            <person name="Ito T."/>
            <person name="Fujiyama A."/>
            <person name="Inagaki F."/>
            <person name="Takami H."/>
        </authorList>
    </citation>
    <scope>NUCLEOTIDE SEQUENCE</scope>
    <source>
        <strain evidence="2">Expedition CK06-06</strain>
    </source>
</reference>
<proteinExistence type="predicted"/>
<dbReference type="SUPFAM" id="SSF53756">
    <property type="entry name" value="UDP-Glycosyltransferase/glycogen phosphorylase"/>
    <property type="match status" value="1"/>
</dbReference>
<name>X1TTU2_9ZZZZ</name>
<accession>X1TTU2</accession>
<dbReference type="InterPro" id="IPR028098">
    <property type="entry name" value="Glyco_trans_4-like_N"/>
</dbReference>
<dbReference type="Pfam" id="PF13439">
    <property type="entry name" value="Glyco_transf_4"/>
    <property type="match status" value="1"/>
</dbReference>
<evidence type="ECO:0000259" key="1">
    <source>
        <dbReference type="Pfam" id="PF13439"/>
    </source>
</evidence>
<feature type="domain" description="Glycosyltransferase subfamily 4-like N-terminal" evidence="1">
    <location>
        <begin position="23"/>
        <end position="119"/>
    </location>
</feature>
<gene>
    <name evidence="2" type="ORF">S12H4_32504</name>
</gene>
<comment type="caution">
    <text evidence="2">The sequence shown here is derived from an EMBL/GenBank/DDBJ whole genome shotgun (WGS) entry which is preliminary data.</text>
</comment>